<organism evidence="2 3">
    <name type="scientific">Kineococcus endophyticus</name>
    <dbReference type="NCBI Taxonomy" id="1181883"/>
    <lineage>
        <taxon>Bacteria</taxon>
        <taxon>Bacillati</taxon>
        <taxon>Actinomycetota</taxon>
        <taxon>Actinomycetes</taxon>
        <taxon>Kineosporiales</taxon>
        <taxon>Kineosporiaceae</taxon>
        <taxon>Kineococcus</taxon>
    </lineage>
</organism>
<sequence>MTRVQRACLLGTVIWLFSHGPLVALLSLHQHRQPWLAVTALLAVLAVSAAAVRPLLGGPIELSRRAAVAMAVVVPLSGLAVTPFLDESLWRTYGNWWPGLTQIVVAALVVRRRPFVALVAELASAAVLGACILSSDLPNPAVAFAALNQPAIVWFSASVGVRLLFDRTARDVARYTVDEGVSVAERAATEARGRSARQRREDLEHDVVPLLRRVALTGPGEPVWPTLSRAAVTVERRLRDDLRARELLDEDVRAALRRARDRGCEVDVVDDRRATAGPADVPRGDGPPPGFTAELRTVLAPVLDACGTARVTLRLPPQGRWATLSVDGSAQEADAVAAALRLGHLRGVGLLVETDLHTEGGTGSLWAELRPAPEPRPVP</sequence>
<evidence type="ECO:0000313" key="3">
    <source>
        <dbReference type="Proteomes" id="UP001555826"/>
    </source>
</evidence>
<feature type="transmembrane region" description="Helical" evidence="1">
    <location>
        <begin position="35"/>
        <end position="56"/>
    </location>
</feature>
<keyword evidence="1" id="KW-0472">Membrane</keyword>
<keyword evidence="1" id="KW-1133">Transmembrane helix</keyword>
<comment type="caution">
    <text evidence="2">The sequence shown here is derived from an EMBL/GenBank/DDBJ whole genome shotgun (WGS) entry which is preliminary data.</text>
</comment>
<name>A0ABV3PBU7_9ACTN</name>
<evidence type="ECO:0000256" key="1">
    <source>
        <dbReference type="SAM" id="Phobius"/>
    </source>
</evidence>
<dbReference type="EMBL" id="JBFNQN010000014">
    <property type="protein sequence ID" value="MEW9266843.1"/>
    <property type="molecule type" value="Genomic_DNA"/>
</dbReference>
<evidence type="ECO:0000313" key="2">
    <source>
        <dbReference type="EMBL" id="MEW9266843.1"/>
    </source>
</evidence>
<accession>A0ABV3PBU7</accession>
<gene>
    <name evidence="2" type="ORF">AB1207_19000</name>
</gene>
<feature type="transmembrane region" description="Helical" evidence="1">
    <location>
        <begin position="141"/>
        <end position="165"/>
    </location>
</feature>
<keyword evidence="3" id="KW-1185">Reference proteome</keyword>
<dbReference type="Proteomes" id="UP001555826">
    <property type="component" value="Unassembled WGS sequence"/>
</dbReference>
<evidence type="ECO:0008006" key="4">
    <source>
        <dbReference type="Google" id="ProtNLM"/>
    </source>
</evidence>
<proteinExistence type="predicted"/>
<keyword evidence="1" id="KW-0812">Transmembrane</keyword>
<reference evidence="2 3" key="1">
    <citation type="submission" date="2024-07" db="EMBL/GenBank/DDBJ databases">
        <authorList>
            <person name="Thanompreechachai J."/>
            <person name="Duangmal K."/>
        </authorList>
    </citation>
    <scope>NUCLEOTIDE SEQUENCE [LARGE SCALE GENOMIC DNA]</scope>
    <source>
        <strain evidence="2 3">KCTC 19886</strain>
    </source>
</reference>
<feature type="transmembrane region" description="Helical" evidence="1">
    <location>
        <begin position="115"/>
        <end position="135"/>
    </location>
</feature>
<dbReference type="RefSeq" id="WP_367639981.1">
    <property type="nucleotide sequence ID" value="NZ_JBFNQN010000014.1"/>
</dbReference>
<protein>
    <recommendedName>
        <fullName evidence="4">Signal transduction histidine kinase</fullName>
    </recommendedName>
</protein>